<proteinExistence type="predicted"/>
<dbReference type="RefSeq" id="WP_268922400.1">
    <property type="nucleotide sequence ID" value="NZ_JAPTGC010000003.1"/>
</dbReference>
<reference evidence="1" key="1">
    <citation type="submission" date="2022-12" db="EMBL/GenBank/DDBJ databases">
        <title>Isolation and characterisation of novel Methanocorpusculum spp. from native Australian herbivores indicates the genus is ancestrally host-associated.</title>
        <authorList>
            <person name="Volmer J.G."/>
            <person name="Soo R.M."/>
            <person name="Evans P.N."/>
            <person name="Hoedt E.C."/>
            <person name="Astorga Alsina A.L."/>
            <person name="Woodcroft B.J."/>
            <person name="Tyson G.W."/>
            <person name="Hugenholtz P."/>
            <person name="Morrison M."/>
        </authorList>
    </citation>
    <scope>NUCLEOTIDE SEQUENCE</scope>
    <source>
        <strain evidence="1">CW153</strain>
    </source>
</reference>
<dbReference type="Proteomes" id="UP001141336">
    <property type="component" value="Unassembled WGS sequence"/>
</dbReference>
<gene>
    <name evidence="1" type="ORF">O0S09_02755</name>
</gene>
<name>A0ABT4IKA6_9EURY</name>
<sequence length="98" mass="11103">MQGRTAPENLIFLFASNPANFEFTNDNLVKLKFIGKWLAECQFGQIKFVEVIFNNFAGFSSSGIFKYAGTDLLSSKDSRQEKIACDRDFEKYGENPSL</sequence>
<dbReference type="EMBL" id="JAPTGC010000003">
    <property type="protein sequence ID" value="MCZ0862176.1"/>
    <property type="molecule type" value="Genomic_DNA"/>
</dbReference>
<comment type="caution">
    <text evidence="1">The sequence shown here is derived from an EMBL/GenBank/DDBJ whole genome shotgun (WGS) entry which is preliminary data.</text>
</comment>
<evidence type="ECO:0000313" key="2">
    <source>
        <dbReference type="Proteomes" id="UP001141336"/>
    </source>
</evidence>
<protein>
    <submittedName>
        <fullName evidence="1">Uncharacterized protein</fullName>
    </submittedName>
</protein>
<evidence type="ECO:0000313" key="1">
    <source>
        <dbReference type="EMBL" id="MCZ0862176.1"/>
    </source>
</evidence>
<keyword evidence="2" id="KW-1185">Reference proteome</keyword>
<organism evidence="1 2">
    <name type="scientific">Methanocorpusculum vombati</name>
    <dbReference type="NCBI Taxonomy" id="3002864"/>
    <lineage>
        <taxon>Archaea</taxon>
        <taxon>Methanobacteriati</taxon>
        <taxon>Methanobacteriota</taxon>
        <taxon>Stenosarchaea group</taxon>
        <taxon>Methanomicrobia</taxon>
        <taxon>Methanomicrobiales</taxon>
        <taxon>Methanocorpusculaceae</taxon>
        <taxon>Methanocorpusculum</taxon>
    </lineage>
</organism>
<accession>A0ABT4IKA6</accession>